<dbReference type="InterPro" id="IPR051783">
    <property type="entry name" value="NAD(P)-dependent_oxidoreduct"/>
</dbReference>
<name>A0A1Q8TEY6_9GAMM</name>
<dbReference type="InterPro" id="IPR016040">
    <property type="entry name" value="NAD(P)-bd_dom"/>
</dbReference>
<evidence type="ECO:0000259" key="1">
    <source>
        <dbReference type="Pfam" id="PF13460"/>
    </source>
</evidence>
<dbReference type="PANTHER" id="PTHR48079">
    <property type="entry name" value="PROTEIN YEEZ"/>
    <property type="match status" value="1"/>
</dbReference>
<dbReference type="Pfam" id="PF13460">
    <property type="entry name" value="NAD_binding_10"/>
    <property type="match status" value="1"/>
</dbReference>
<dbReference type="PANTHER" id="PTHR48079:SF6">
    <property type="entry name" value="NAD(P)-BINDING DOMAIN-CONTAINING PROTEIN-RELATED"/>
    <property type="match status" value="1"/>
</dbReference>
<dbReference type="GO" id="GO:0005737">
    <property type="term" value="C:cytoplasm"/>
    <property type="evidence" value="ECO:0007669"/>
    <property type="project" value="TreeGrafter"/>
</dbReference>
<feature type="domain" description="NAD(P)-binding" evidence="1">
    <location>
        <begin position="11"/>
        <end position="201"/>
    </location>
</feature>
<gene>
    <name evidence="2" type="ORF">BTW10_04885</name>
</gene>
<evidence type="ECO:0000313" key="3">
    <source>
        <dbReference type="Proteomes" id="UP000186806"/>
    </source>
</evidence>
<organism evidence="2 3">
    <name type="scientific">Chromohalobacter japonicus</name>
    <dbReference type="NCBI Taxonomy" id="223900"/>
    <lineage>
        <taxon>Bacteria</taxon>
        <taxon>Pseudomonadati</taxon>
        <taxon>Pseudomonadota</taxon>
        <taxon>Gammaproteobacteria</taxon>
        <taxon>Oceanospirillales</taxon>
        <taxon>Halomonadaceae</taxon>
        <taxon>Chromohalobacter</taxon>
    </lineage>
</organism>
<dbReference type="STRING" id="223900.GCA_000821045_00674"/>
<sequence length="292" mass="31859">MKKTTLIIGCGDIGIQLGKRLVDAGQRVIGVRRQVAPLAETGIEALALDVTDPATLSRLPDADTVVYILSAARFDENAYAEAYPKGIKAVLGELEARATPPKRVFFVSSTSVYAQQAGEVVDEASETAPTGFSGLLMREAEQALLDHPLPGTVVRFSGIYGPGRDRLIRQVKEGRVAAANPPMYSNRIHRDDCAGVLVHLIALALDDQPLETLYLASDCEPTPLHEVMTWMAGKLKVELTETIQSPLRRRASKRCDNTRLRDSGYRFQYPTFREGYADVLKQGGFLAATESA</sequence>
<evidence type="ECO:0000313" key="2">
    <source>
        <dbReference type="EMBL" id="OLO12243.1"/>
    </source>
</evidence>
<accession>A0A1Q8TEY6</accession>
<dbReference type="AlphaFoldDB" id="A0A1Q8TEY6"/>
<dbReference type="RefSeq" id="WP_075368455.1">
    <property type="nucleotide sequence ID" value="NZ_MSDQ01000007.1"/>
</dbReference>
<comment type="caution">
    <text evidence="2">The sequence shown here is derived from an EMBL/GenBank/DDBJ whole genome shotgun (WGS) entry which is preliminary data.</text>
</comment>
<reference evidence="2 3" key="1">
    <citation type="submission" date="2016-12" db="EMBL/GenBank/DDBJ databases">
        <title>Draft genome sequences of strains Salinicola socius SMB35, Salinicola sp. MH3R3-1 and Chromohalobacter sp. SMB17 from the Verkhnekamsk potash mining region of Russia.</title>
        <authorList>
            <person name="Mavrodi D.V."/>
            <person name="Olsson B.E."/>
            <person name="Korsakova E.S."/>
            <person name="Pyankova A."/>
            <person name="Mavrodi O.V."/>
            <person name="Plotnikova E.G."/>
        </authorList>
    </citation>
    <scope>NUCLEOTIDE SEQUENCE [LARGE SCALE GENOMIC DNA]</scope>
    <source>
        <strain evidence="2 3">SMB17</strain>
    </source>
</reference>
<keyword evidence="3" id="KW-1185">Reference proteome</keyword>
<protein>
    <submittedName>
        <fullName evidence="2">NAD(P)-dependent oxidoreductase</fullName>
    </submittedName>
</protein>
<dbReference type="SUPFAM" id="SSF51735">
    <property type="entry name" value="NAD(P)-binding Rossmann-fold domains"/>
    <property type="match status" value="1"/>
</dbReference>
<dbReference type="Gene3D" id="3.40.50.720">
    <property type="entry name" value="NAD(P)-binding Rossmann-like Domain"/>
    <property type="match status" value="1"/>
</dbReference>
<dbReference type="EMBL" id="MSDQ01000007">
    <property type="protein sequence ID" value="OLO12243.1"/>
    <property type="molecule type" value="Genomic_DNA"/>
</dbReference>
<dbReference type="Proteomes" id="UP000186806">
    <property type="component" value="Unassembled WGS sequence"/>
</dbReference>
<dbReference type="InterPro" id="IPR036291">
    <property type="entry name" value="NAD(P)-bd_dom_sf"/>
</dbReference>
<proteinExistence type="predicted"/>
<dbReference type="GO" id="GO:0004029">
    <property type="term" value="F:aldehyde dehydrogenase (NAD+) activity"/>
    <property type="evidence" value="ECO:0007669"/>
    <property type="project" value="TreeGrafter"/>
</dbReference>